<keyword evidence="1" id="KW-0812">Transmembrane</keyword>
<dbReference type="AlphaFoldDB" id="A0A8J6CJE0"/>
<keyword evidence="1" id="KW-1133">Transmembrane helix</keyword>
<evidence type="ECO:0000256" key="1">
    <source>
        <dbReference type="SAM" id="Phobius"/>
    </source>
</evidence>
<keyword evidence="3" id="KW-1185">Reference proteome</keyword>
<evidence type="ECO:0000313" key="3">
    <source>
        <dbReference type="Proteomes" id="UP000751190"/>
    </source>
</evidence>
<reference evidence="2" key="1">
    <citation type="submission" date="2021-05" db="EMBL/GenBank/DDBJ databases">
        <title>The genome of the haptophyte Pavlova lutheri (Diacronema luteri, Pavlovales) - a model for lipid biosynthesis in eukaryotic algae.</title>
        <authorList>
            <person name="Hulatt C.J."/>
            <person name="Posewitz M.C."/>
        </authorList>
    </citation>
    <scope>NUCLEOTIDE SEQUENCE</scope>
    <source>
        <strain evidence="2">NIVA-4/92</strain>
    </source>
</reference>
<comment type="caution">
    <text evidence="2">The sequence shown here is derived from an EMBL/GenBank/DDBJ whole genome shotgun (WGS) entry which is preliminary data.</text>
</comment>
<keyword evidence="1" id="KW-0472">Membrane</keyword>
<feature type="transmembrane region" description="Helical" evidence="1">
    <location>
        <begin position="86"/>
        <end position="107"/>
    </location>
</feature>
<dbReference type="Proteomes" id="UP000751190">
    <property type="component" value="Unassembled WGS sequence"/>
</dbReference>
<gene>
    <name evidence="2" type="ORF">KFE25_006278</name>
</gene>
<dbReference type="EMBL" id="JAGTXO010000002">
    <property type="protein sequence ID" value="KAG8469823.1"/>
    <property type="molecule type" value="Genomic_DNA"/>
</dbReference>
<accession>A0A8J6CJE0</accession>
<name>A0A8J6CJE0_DIALT</name>
<evidence type="ECO:0000313" key="2">
    <source>
        <dbReference type="EMBL" id="KAG8469823.1"/>
    </source>
</evidence>
<organism evidence="2 3">
    <name type="scientific">Diacronema lutheri</name>
    <name type="common">Unicellular marine alga</name>
    <name type="synonym">Monochrysis lutheri</name>
    <dbReference type="NCBI Taxonomy" id="2081491"/>
    <lineage>
        <taxon>Eukaryota</taxon>
        <taxon>Haptista</taxon>
        <taxon>Haptophyta</taxon>
        <taxon>Pavlovophyceae</taxon>
        <taxon>Pavlovales</taxon>
        <taxon>Pavlovaceae</taxon>
        <taxon>Diacronema</taxon>
    </lineage>
</organism>
<sequence length="159" mass="17647">MEQVPVLHVKDAVHVQVTQDGHFVSFRRNAPLPAQLMGRVPVTLWLALLKDVHAITGEHANKIIMQCVALVGYTASIPGTLLHIPALTFTALSIALVSNLLFLWKAWSVREASPRWRKIVDKHGPSFEAAGFTLMLEERNPKTENYVKNYVISRAASGV</sequence>
<protein>
    <submittedName>
        <fullName evidence="2">Uncharacterized protein</fullName>
    </submittedName>
</protein>
<proteinExistence type="predicted"/>